<gene>
    <name evidence="1" type="ORF">E4U43_003819</name>
</gene>
<sequence>EFNRACARVPERQVGLDYTTTPNRECNHNQDHTMAIAQSQYTVAKQVKIALLRSSISAVN</sequence>
<accession>A0A9P7N6C3</accession>
<evidence type="ECO:0000313" key="1">
    <source>
        <dbReference type="EMBL" id="KAG5992294.1"/>
    </source>
</evidence>
<dbReference type="EMBL" id="SRPW01002515">
    <property type="protein sequence ID" value="KAG5992294.1"/>
    <property type="molecule type" value="Genomic_DNA"/>
</dbReference>
<name>A0A9P7N6C3_9HYPO</name>
<dbReference type="Proteomes" id="UP000748025">
    <property type="component" value="Unassembled WGS sequence"/>
</dbReference>
<keyword evidence="2" id="KW-1185">Reference proteome</keyword>
<reference evidence="1" key="1">
    <citation type="journal article" date="2020" name="bioRxiv">
        <title>Whole genome comparisons of ergot fungi reveals the divergence and evolution of species within the genus Claviceps are the result of varying mechanisms driving genome evolution and host range expansion.</title>
        <authorList>
            <person name="Wyka S.A."/>
            <person name="Mondo S.J."/>
            <person name="Liu M."/>
            <person name="Dettman J."/>
            <person name="Nalam V."/>
            <person name="Broders K.D."/>
        </authorList>
    </citation>
    <scope>NUCLEOTIDE SEQUENCE</scope>
    <source>
        <strain evidence="1">CCC 602</strain>
    </source>
</reference>
<feature type="non-terminal residue" evidence="1">
    <location>
        <position position="1"/>
    </location>
</feature>
<comment type="caution">
    <text evidence="1">The sequence shown here is derived from an EMBL/GenBank/DDBJ whole genome shotgun (WGS) entry which is preliminary data.</text>
</comment>
<dbReference type="AlphaFoldDB" id="A0A9P7N6C3"/>
<protein>
    <submittedName>
        <fullName evidence="1">Uncharacterized protein</fullName>
    </submittedName>
</protein>
<proteinExistence type="predicted"/>
<evidence type="ECO:0000313" key="2">
    <source>
        <dbReference type="Proteomes" id="UP000748025"/>
    </source>
</evidence>
<organism evidence="1 2">
    <name type="scientific">Claviceps pusilla</name>
    <dbReference type="NCBI Taxonomy" id="123648"/>
    <lineage>
        <taxon>Eukaryota</taxon>
        <taxon>Fungi</taxon>
        <taxon>Dikarya</taxon>
        <taxon>Ascomycota</taxon>
        <taxon>Pezizomycotina</taxon>
        <taxon>Sordariomycetes</taxon>
        <taxon>Hypocreomycetidae</taxon>
        <taxon>Hypocreales</taxon>
        <taxon>Clavicipitaceae</taxon>
        <taxon>Claviceps</taxon>
    </lineage>
</organism>